<sequence>MTNKQKGVLLAVVGASLWGTSGTAAEFLFKTTEVDTFWLIGVRAWIAGIILTSFIYWKNGPQAFAILKNKRDLLIGILYATIGITGSQFTYFMTVKNSNAPTGTILVFLAPVLIIAFVAIKSRQIPRRIDLISVLVALIGTVVMVTGGNFTHLAITPKALGWGFLAATTQAASILMPGKLFKKYGTLTIISLSSLWGGILFSPSFFIAPAIRPTILNWAIIVYIAVVGTVFAYTLYLSSVLYISAGLASILEAFEPLVATILSVGLLGSDFDQMKILGGILIILATALQVIPVQRTKKLLHKVAD</sequence>
<comment type="subcellular location">
    <subcellularLocation>
        <location evidence="1">Endomembrane system</location>
        <topology evidence="1">Multi-pass membrane protein</topology>
    </subcellularLocation>
</comment>
<evidence type="ECO:0000256" key="1">
    <source>
        <dbReference type="ARBA" id="ARBA00004127"/>
    </source>
</evidence>
<dbReference type="RefSeq" id="WP_009559117.1">
    <property type="nucleotide sequence ID" value="NZ_AYZN01000012.1"/>
</dbReference>
<keyword evidence="3 6" id="KW-0812">Transmembrane</keyword>
<evidence type="ECO:0000256" key="2">
    <source>
        <dbReference type="ARBA" id="ARBA00007362"/>
    </source>
</evidence>
<dbReference type="SUPFAM" id="SSF103481">
    <property type="entry name" value="Multidrug resistance efflux transporter EmrE"/>
    <property type="match status" value="2"/>
</dbReference>
<feature type="transmembrane region" description="Helical" evidence="6">
    <location>
        <begin position="132"/>
        <end position="153"/>
    </location>
</feature>
<feature type="domain" description="EamA" evidence="7">
    <location>
        <begin position="159"/>
        <end position="288"/>
    </location>
</feature>
<feature type="transmembrane region" description="Helical" evidence="6">
    <location>
        <begin position="240"/>
        <end position="264"/>
    </location>
</feature>
<evidence type="ECO:0000256" key="5">
    <source>
        <dbReference type="ARBA" id="ARBA00023136"/>
    </source>
</evidence>
<feature type="transmembrane region" description="Helical" evidence="6">
    <location>
        <begin position="215"/>
        <end position="233"/>
    </location>
</feature>
<feature type="transmembrane region" description="Helical" evidence="6">
    <location>
        <begin position="100"/>
        <end position="120"/>
    </location>
</feature>
<comment type="caution">
    <text evidence="8">The sequence shown here is derived from an EMBL/GenBank/DDBJ whole genome shotgun (WGS) entry which is preliminary data.</text>
</comment>
<dbReference type="InterPro" id="IPR037185">
    <property type="entry name" value="EmrE-like"/>
</dbReference>
<feature type="transmembrane region" description="Helical" evidence="6">
    <location>
        <begin position="276"/>
        <end position="293"/>
    </location>
</feature>
<feature type="transmembrane region" description="Helical" evidence="6">
    <location>
        <begin position="189"/>
        <end position="209"/>
    </location>
</feature>
<dbReference type="PATRIC" id="fig|1423790.3.peg.714"/>
<dbReference type="Proteomes" id="UP000009311">
    <property type="component" value="Unassembled WGS sequence"/>
</dbReference>
<evidence type="ECO:0000256" key="4">
    <source>
        <dbReference type="ARBA" id="ARBA00022989"/>
    </source>
</evidence>
<reference evidence="8 9" key="1">
    <citation type="submission" date="2012-06" db="EMBL/GenBank/DDBJ databases">
        <title>Draft Genome Sequence of Lactobacillus pasteurii CRBIP 24.76T.</title>
        <authorList>
            <person name="Cousin S."/>
            <person name="Bouchier C."/>
            <person name="Loux V."/>
            <person name="Ma L."/>
            <person name="Creno S."/>
            <person name="Bizet C."/>
            <person name="Clermont D."/>
        </authorList>
    </citation>
    <scope>NUCLEOTIDE SEQUENCE [LARGE SCALE GENOMIC DNA]</scope>
    <source>
        <strain evidence="9">CRBIP 24.76T</strain>
    </source>
</reference>
<evidence type="ECO:0000256" key="6">
    <source>
        <dbReference type="SAM" id="Phobius"/>
    </source>
</evidence>
<proteinExistence type="inferred from homology"/>
<comment type="similarity">
    <text evidence="2">Belongs to the EamA transporter family.</text>
</comment>
<dbReference type="STRING" id="1423790.BN53_00315"/>
<dbReference type="GO" id="GO:0016020">
    <property type="term" value="C:membrane"/>
    <property type="evidence" value="ECO:0007669"/>
    <property type="project" value="UniProtKB-SubCell"/>
</dbReference>
<evidence type="ECO:0000256" key="3">
    <source>
        <dbReference type="ARBA" id="ARBA00022692"/>
    </source>
</evidence>
<evidence type="ECO:0000313" key="9">
    <source>
        <dbReference type="Proteomes" id="UP000009311"/>
    </source>
</evidence>
<gene>
    <name evidence="8" type="ORF">BN53_00315</name>
</gene>
<feature type="transmembrane region" description="Helical" evidence="6">
    <location>
        <begin position="73"/>
        <end position="94"/>
    </location>
</feature>
<dbReference type="OrthoDB" id="9810818at2"/>
<dbReference type="PANTHER" id="PTHR32322">
    <property type="entry name" value="INNER MEMBRANE TRANSPORTER"/>
    <property type="match status" value="1"/>
</dbReference>
<feature type="domain" description="EamA" evidence="7">
    <location>
        <begin position="6"/>
        <end position="145"/>
    </location>
</feature>
<keyword evidence="9" id="KW-1185">Reference proteome</keyword>
<dbReference type="Pfam" id="PF00892">
    <property type="entry name" value="EamA"/>
    <property type="match status" value="2"/>
</dbReference>
<organism evidence="8 9">
    <name type="scientific">Lactobacillus pasteurii DSM 23907 = CRBIP 24.76</name>
    <dbReference type="NCBI Taxonomy" id="1423790"/>
    <lineage>
        <taxon>Bacteria</taxon>
        <taxon>Bacillati</taxon>
        <taxon>Bacillota</taxon>
        <taxon>Bacilli</taxon>
        <taxon>Lactobacillales</taxon>
        <taxon>Lactobacillaceae</taxon>
        <taxon>Lactobacillus</taxon>
    </lineage>
</organism>
<keyword evidence="5 6" id="KW-0472">Membrane</keyword>
<feature type="transmembrane region" description="Helical" evidence="6">
    <location>
        <begin position="40"/>
        <end position="57"/>
    </location>
</feature>
<dbReference type="AlphaFoldDB" id="I7JXF1"/>
<dbReference type="InterPro" id="IPR050638">
    <property type="entry name" value="AA-Vitamin_Transporters"/>
</dbReference>
<dbReference type="EMBL" id="CAKD01000006">
    <property type="protein sequence ID" value="CCI84565.1"/>
    <property type="molecule type" value="Genomic_DNA"/>
</dbReference>
<evidence type="ECO:0000313" key="8">
    <source>
        <dbReference type="EMBL" id="CCI84565.1"/>
    </source>
</evidence>
<dbReference type="eggNOG" id="COG0697">
    <property type="taxonomic scope" value="Bacteria"/>
</dbReference>
<dbReference type="PANTHER" id="PTHR32322:SF2">
    <property type="entry name" value="EAMA DOMAIN-CONTAINING PROTEIN"/>
    <property type="match status" value="1"/>
</dbReference>
<dbReference type="InterPro" id="IPR000620">
    <property type="entry name" value="EamA_dom"/>
</dbReference>
<keyword evidence="4 6" id="KW-1133">Transmembrane helix</keyword>
<protein>
    <submittedName>
        <fullName evidence="8">Putative permease</fullName>
    </submittedName>
</protein>
<name>I7JXF1_9LACO</name>
<accession>I7JXF1</accession>
<evidence type="ECO:0000259" key="7">
    <source>
        <dbReference type="Pfam" id="PF00892"/>
    </source>
</evidence>